<gene>
    <name evidence="3" type="ORF">Q766_18680</name>
</gene>
<reference evidence="3 4" key="1">
    <citation type="submission" date="2013-09" db="EMBL/GenBank/DDBJ databases">
        <authorList>
            <person name="Zeng Z."/>
            <person name="Chen C."/>
        </authorList>
    </citation>
    <scope>NUCLEOTIDE SEQUENCE [LARGE SCALE GENOMIC DNA]</scope>
    <source>
        <strain evidence="3 4">WB 4.1-42</strain>
    </source>
</reference>
<keyword evidence="1" id="KW-0472">Membrane</keyword>
<keyword evidence="4" id="KW-1185">Reference proteome</keyword>
<evidence type="ECO:0000259" key="2">
    <source>
        <dbReference type="PROSITE" id="PS51677"/>
    </source>
</evidence>
<dbReference type="InterPro" id="IPR050248">
    <property type="entry name" value="Polysacc_deacetylase_ArnD"/>
</dbReference>
<dbReference type="GO" id="GO:0005975">
    <property type="term" value="P:carbohydrate metabolic process"/>
    <property type="evidence" value="ECO:0007669"/>
    <property type="project" value="InterPro"/>
</dbReference>
<dbReference type="eggNOG" id="COG0726">
    <property type="taxonomic scope" value="Bacteria"/>
</dbReference>
<dbReference type="InterPro" id="IPR011330">
    <property type="entry name" value="Glyco_hydro/deAcase_b/a-brl"/>
</dbReference>
<evidence type="ECO:0000256" key="1">
    <source>
        <dbReference type="SAM" id="Phobius"/>
    </source>
</evidence>
<keyword evidence="1" id="KW-0812">Transmembrane</keyword>
<dbReference type="InterPro" id="IPR002509">
    <property type="entry name" value="NODB_dom"/>
</dbReference>
<dbReference type="PANTHER" id="PTHR10587:SF125">
    <property type="entry name" value="POLYSACCHARIDE DEACETYLASE YHEN-RELATED"/>
    <property type="match status" value="1"/>
</dbReference>
<organism evidence="3 4">
    <name type="scientific">Flavobacterium subsaxonicum WB 4.1-42 = DSM 21790</name>
    <dbReference type="NCBI Taxonomy" id="1121898"/>
    <lineage>
        <taxon>Bacteria</taxon>
        <taxon>Pseudomonadati</taxon>
        <taxon>Bacteroidota</taxon>
        <taxon>Flavobacteriia</taxon>
        <taxon>Flavobacteriales</taxon>
        <taxon>Flavobacteriaceae</taxon>
        <taxon>Flavobacterium</taxon>
    </lineage>
</organism>
<feature type="transmembrane region" description="Helical" evidence="1">
    <location>
        <begin position="32"/>
        <end position="50"/>
    </location>
</feature>
<dbReference type="EMBL" id="JRLY01000021">
    <property type="protein sequence ID" value="KGO91304.1"/>
    <property type="molecule type" value="Genomic_DNA"/>
</dbReference>
<dbReference type="RefSeq" id="WP_026990022.1">
    <property type="nucleotide sequence ID" value="NZ_AUGP01000007.1"/>
</dbReference>
<evidence type="ECO:0000313" key="4">
    <source>
        <dbReference type="Proteomes" id="UP000030111"/>
    </source>
</evidence>
<dbReference type="Proteomes" id="UP000030111">
    <property type="component" value="Unassembled WGS sequence"/>
</dbReference>
<evidence type="ECO:0000313" key="3">
    <source>
        <dbReference type="EMBL" id="KGO91304.1"/>
    </source>
</evidence>
<dbReference type="SUPFAM" id="SSF88713">
    <property type="entry name" value="Glycoside hydrolase/deacetylase"/>
    <property type="match status" value="1"/>
</dbReference>
<feature type="domain" description="NodB homology" evidence="2">
    <location>
        <begin position="68"/>
        <end position="245"/>
    </location>
</feature>
<dbReference type="STRING" id="1121898.GCA_000422725_04010"/>
<dbReference type="PANTHER" id="PTHR10587">
    <property type="entry name" value="GLYCOSYL TRANSFERASE-RELATED"/>
    <property type="match status" value="1"/>
</dbReference>
<protein>
    <submittedName>
        <fullName evidence="3">Polysaccharide deacetylase</fullName>
    </submittedName>
</protein>
<dbReference type="OrthoDB" id="9812065at2"/>
<dbReference type="Gene3D" id="3.20.20.370">
    <property type="entry name" value="Glycoside hydrolase/deacetylase"/>
    <property type="match status" value="1"/>
</dbReference>
<name>A0A0A2MG98_9FLAO</name>
<dbReference type="Pfam" id="PF01522">
    <property type="entry name" value="Polysacc_deac_1"/>
    <property type="match status" value="1"/>
</dbReference>
<dbReference type="AlphaFoldDB" id="A0A0A2MG98"/>
<dbReference type="GO" id="GO:0016810">
    <property type="term" value="F:hydrolase activity, acting on carbon-nitrogen (but not peptide) bonds"/>
    <property type="evidence" value="ECO:0007669"/>
    <property type="project" value="InterPro"/>
</dbReference>
<keyword evidence="1" id="KW-1133">Transmembrane helix</keyword>
<proteinExistence type="predicted"/>
<comment type="caution">
    <text evidence="3">The sequence shown here is derived from an EMBL/GenBank/DDBJ whole genome shotgun (WGS) entry which is preliminary data.</text>
</comment>
<sequence length="258" mass="29110">MLTHRLNTGFATAVLILLAVQAYFNVVSWWWLAIPVVLWLVFAVAGSGLVQSGYHIKTLNSQKPVTGRQIALTFDDGPTPYTEKVLELLDRYNVKATFFCIGTQIEKYPHILKKIVDSGHTVGNHSYSHSNKMAIFPVTKIVEEIKHTNALIQQYTHKQTVLYRPPFGVTSPNIAKALHQTGHYVIGWNIRSLDAVIDSESKILKRIKKRLNAGGIILLHDTSQKSVNVLEQLLLLLQQENYKVVQTGQLLNIPDYEE</sequence>
<dbReference type="CDD" id="cd10917">
    <property type="entry name" value="CE4_NodB_like_6s_7s"/>
    <property type="match status" value="1"/>
</dbReference>
<accession>A0A0A2MG98</accession>
<dbReference type="PROSITE" id="PS51677">
    <property type="entry name" value="NODB"/>
    <property type="match status" value="1"/>
</dbReference>